<organism evidence="2 3">
    <name type="scientific">Enterovibrio nigricans DSM 22720</name>
    <dbReference type="NCBI Taxonomy" id="1121868"/>
    <lineage>
        <taxon>Bacteria</taxon>
        <taxon>Pseudomonadati</taxon>
        <taxon>Pseudomonadota</taxon>
        <taxon>Gammaproteobacteria</taxon>
        <taxon>Vibrionales</taxon>
        <taxon>Vibrionaceae</taxon>
        <taxon>Enterovibrio</taxon>
    </lineage>
</organism>
<evidence type="ECO:0000313" key="3">
    <source>
        <dbReference type="Proteomes" id="UP000190162"/>
    </source>
</evidence>
<evidence type="ECO:0000256" key="1">
    <source>
        <dbReference type="SAM" id="SignalP"/>
    </source>
</evidence>
<dbReference type="Proteomes" id="UP000190162">
    <property type="component" value="Unassembled WGS sequence"/>
</dbReference>
<keyword evidence="1" id="KW-0732">Signal</keyword>
<dbReference type="AlphaFoldDB" id="A0A1T4VRF0"/>
<dbReference type="EMBL" id="FUXU01000093">
    <property type="protein sequence ID" value="SKA67438.1"/>
    <property type="molecule type" value="Genomic_DNA"/>
</dbReference>
<feature type="chain" id="PRO_5012256288" evidence="1">
    <location>
        <begin position="23"/>
        <end position="49"/>
    </location>
</feature>
<reference evidence="3" key="1">
    <citation type="submission" date="2017-02" db="EMBL/GenBank/DDBJ databases">
        <authorList>
            <person name="Varghese N."/>
            <person name="Submissions S."/>
        </authorList>
    </citation>
    <scope>NUCLEOTIDE SEQUENCE [LARGE SCALE GENOMIC DNA]</scope>
    <source>
        <strain evidence="3">DSM 22720</strain>
    </source>
</reference>
<gene>
    <name evidence="2" type="ORF">SAMN02745132_04214</name>
</gene>
<sequence>MLKLKTSLLPVTAALFSASVMSHGYVSAIDGGRSCSIVQIYLCDRRKKH</sequence>
<keyword evidence="3" id="KW-1185">Reference proteome</keyword>
<name>A0A1T4VRF0_9GAMM</name>
<feature type="signal peptide" evidence="1">
    <location>
        <begin position="1"/>
        <end position="22"/>
    </location>
</feature>
<proteinExistence type="predicted"/>
<evidence type="ECO:0000313" key="2">
    <source>
        <dbReference type="EMBL" id="SKA67438.1"/>
    </source>
</evidence>
<accession>A0A1T4VRF0</accession>
<protein>
    <submittedName>
        <fullName evidence="2">Uncharacterized protein</fullName>
    </submittedName>
</protein>